<organism evidence="15 16">
    <name type="scientific">Pseudomonas psychrophila</name>
    <dbReference type="NCBI Taxonomy" id="122355"/>
    <lineage>
        <taxon>Bacteria</taxon>
        <taxon>Pseudomonadati</taxon>
        <taxon>Pseudomonadota</taxon>
        <taxon>Gammaproteobacteria</taxon>
        <taxon>Pseudomonadales</taxon>
        <taxon>Pseudomonadaceae</taxon>
        <taxon>Pseudomonas</taxon>
    </lineage>
</organism>
<dbReference type="Gene3D" id="2.60.40.2070">
    <property type="match status" value="1"/>
</dbReference>
<evidence type="ECO:0000256" key="9">
    <source>
        <dbReference type="ARBA" id="ARBA00023237"/>
    </source>
</evidence>
<dbReference type="PROSITE" id="PS01151">
    <property type="entry name" value="FIMBRIAL_USHER"/>
    <property type="match status" value="1"/>
</dbReference>
<keyword evidence="7" id="KW-0732">Signal</keyword>
<keyword evidence="4" id="KW-1134">Transmembrane beta strand</keyword>
<evidence type="ECO:0000259" key="13">
    <source>
        <dbReference type="Pfam" id="PF13953"/>
    </source>
</evidence>
<dbReference type="Pfam" id="PF13953">
    <property type="entry name" value="PapC_C"/>
    <property type="match status" value="1"/>
</dbReference>
<dbReference type="SUPFAM" id="SSF141729">
    <property type="entry name" value="FimD N-terminal domain-like"/>
    <property type="match status" value="1"/>
</dbReference>
<dbReference type="InterPro" id="IPR037224">
    <property type="entry name" value="PapC_N_sf"/>
</dbReference>
<dbReference type="Gene3D" id="2.60.40.2610">
    <property type="entry name" value="Outer membrane usher protein FimD, plug domain"/>
    <property type="match status" value="1"/>
</dbReference>
<name>A0ABY0VWJ4_9PSED</name>
<evidence type="ECO:0000256" key="2">
    <source>
        <dbReference type="ARBA" id="ARBA00008064"/>
    </source>
</evidence>
<evidence type="ECO:0000313" key="15">
    <source>
        <dbReference type="EMBL" id="SDU59996.1"/>
    </source>
</evidence>
<proteinExistence type="inferred from homology"/>
<keyword evidence="3 10" id="KW-0813">Transport</keyword>
<dbReference type="EMBL" id="LT629795">
    <property type="protein sequence ID" value="SDU59996.1"/>
    <property type="molecule type" value="Genomic_DNA"/>
</dbReference>
<sequence length="867" mass="94149">MLTAQAIDMFIYNNPTHDSCADNSVQTRGSNNKYLLLPLCPLCLIITITLSSTAFAEEQAVQLEEQFNTSFFQGGTSVDLQTLLSANRVLPGNYRVDLYSNEVLVGRRDIAFRPNEHNGKVEPCMTFDLIQQLGVDVQKLQEQGLLDPQLPHACHDLTSMIEQATWRYDSSRLRLYFSVPQLAMARGMRGFVDPELWDQGVPAGFTNYQFSSNRNATEFSTQVSSNLGLRNGINLGPWRLRNESNFSARTGRASIFKSNRSYVQRDVTAIRGQFSAGEILSDTELFDSVRYRGVKVASDDGMRADSERGYAPIIRGVAESNALVEIRQDNYTLYSTTVPPGPFEISDIYPTGSNGDLEVVITEADGRRRVSKQAFSALPTMIREGQFKYSVSAGQYASNAEGVASPSFVSSTGAYGLNSNLTGIAGLQASENFQAVSLGAAKNTALGAVSFDLTQSSSRAQGKTTRGNSLRALYAKTFTGTDTSFTLAAYRYSTEGYRTFSDHVEDISQGIRQRSGSSKTRTNLTINQTLGGARQYGSLYLNASDQRYWNRGGSRSFSAGYTNNWGQMNYNLSASKSQDLVKGGLANTDTQVNLSVSFALGSRPRSPRAYVSSNSERSGNSTQMGVSGYLADSRDSFYSIQAGDSSHSGQSGSLALNTRTAIADIGAGYSQGQGYNSQNLNISGSMVAHAGGINLGQTIGETFALVEVPGVPGVEISTHSGVTTGNNGFAIIPNTQPYRVNWLSLDTRDLGGGVELENATQQIVPRRGAVVVARFEASKGRRVQFDLVDAKNRPIPFGASVEDAKGVQLAMSDPTGKALAMVEHDSATLTIKWQGKQCLASYALAQKQEKVNYERYKLMCLPEPKAR</sequence>
<dbReference type="InterPro" id="IPR000015">
    <property type="entry name" value="Fimb_usher"/>
</dbReference>
<keyword evidence="16" id="KW-1185">Reference proteome</keyword>
<evidence type="ECO:0000256" key="5">
    <source>
        <dbReference type="ARBA" id="ARBA00022558"/>
    </source>
</evidence>
<feature type="compositionally biased region" description="Polar residues" evidence="11">
    <location>
        <begin position="611"/>
        <end position="625"/>
    </location>
</feature>
<feature type="domain" description="PapC-like C-terminal" evidence="13">
    <location>
        <begin position="785"/>
        <end position="844"/>
    </location>
</feature>
<feature type="transmembrane region" description="Helical" evidence="12">
    <location>
        <begin position="34"/>
        <end position="56"/>
    </location>
</feature>
<evidence type="ECO:0000256" key="4">
    <source>
        <dbReference type="ARBA" id="ARBA00022452"/>
    </source>
</evidence>
<evidence type="ECO:0000256" key="10">
    <source>
        <dbReference type="RuleBase" id="RU003884"/>
    </source>
</evidence>
<keyword evidence="5 10" id="KW-1029">Fimbrium biogenesis</keyword>
<dbReference type="Pfam" id="PF00577">
    <property type="entry name" value="Usher"/>
    <property type="match status" value="1"/>
</dbReference>
<dbReference type="Proteomes" id="UP000182058">
    <property type="component" value="Chromosome I"/>
</dbReference>
<comment type="similarity">
    <text evidence="2 10">Belongs to the fimbrial export usher family.</text>
</comment>
<dbReference type="Pfam" id="PF13954">
    <property type="entry name" value="PapC_N"/>
    <property type="match status" value="1"/>
</dbReference>
<evidence type="ECO:0000256" key="11">
    <source>
        <dbReference type="SAM" id="MobiDB-lite"/>
    </source>
</evidence>
<keyword evidence="8 10" id="KW-0472">Membrane</keyword>
<dbReference type="PANTHER" id="PTHR30451:SF21">
    <property type="entry name" value="FIMBRIAL USHER DOMAIN-CONTAINING PROTEIN YDET-RELATED"/>
    <property type="match status" value="1"/>
</dbReference>
<evidence type="ECO:0000256" key="7">
    <source>
        <dbReference type="ARBA" id="ARBA00022729"/>
    </source>
</evidence>
<protein>
    <submittedName>
        <fullName evidence="15">Outer membrane usher protein</fullName>
    </submittedName>
</protein>
<feature type="region of interest" description="Disordered" evidence="11">
    <location>
        <begin position="603"/>
        <end position="626"/>
    </location>
</feature>
<gene>
    <name evidence="15" type="ORF">SAMN04490201_3008</name>
</gene>
<evidence type="ECO:0000256" key="3">
    <source>
        <dbReference type="ARBA" id="ARBA00022448"/>
    </source>
</evidence>
<dbReference type="PANTHER" id="PTHR30451">
    <property type="entry name" value="OUTER MEMBRANE USHER PROTEIN"/>
    <property type="match status" value="1"/>
</dbReference>
<dbReference type="InterPro" id="IPR018030">
    <property type="entry name" value="Fimbrial_membr_usher_CS"/>
</dbReference>
<evidence type="ECO:0000256" key="8">
    <source>
        <dbReference type="ARBA" id="ARBA00023136"/>
    </source>
</evidence>
<evidence type="ECO:0000256" key="6">
    <source>
        <dbReference type="ARBA" id="ARBA00022692"/>
    </source>
</evidence>
<dbReference type="InterPro" id="IPR025949">
    <property type="entry name" value="PapC-like_C"/>
</dbReference>
<dbReference type="Gene3D" id="2.60.40.3110">
    <property type="match status" value="1"/>
</dbReference>
<reference evidence="15 16" key="1">
    <citation type="submission" date="2016-10" db="EMBL/GenBank/DDBJ databases">
        <authorList>
            <person name="Varghese N."/>
            <person name="Submissions S."/>
        </authorList>
    </citation>
    <scope>NUCLEOTIDE SEQUENCE [LARGE SCALE GENOMIC DNA]</scope>
    <source>
        <strain evidence="15 16">BS3667</strain>
    </source>
</reference>
<accession>A0ABY0VWJ4</accession>
<dbReference type="Gene3D" id="3.10.20.410">
    <property type="match status" value="1"/>
</dbReference>
<evidence type="ECO:0000256" key="1">
    <source>
        <dbReference type="ARBA" id="ARBA00004571"/>
    </source>
</evidence>
<comment type="subcellular location">
    <subcellularLocation>
        <location evidence="1 10">Cell outer membrane</location>
        <topology evidence="1 10">Multi-pass membrane protein</topology>
    </subcellularLocation>
</comment>
<keyword evidence="6 10" id="KW-0812">Transmembrane</keyword>
<keyword evidence="9 10" id="KW-0998">Cell outer membrane</keyword>
<evidence type="ECO:0000313" key="16">
    <source>
        <dbReference type="Proteomes" id="UP000182058"/>
    </source>
</evidence>
<evidence type="ECO:0000256" key="12">
    <source>
        <dbReference type="SAM" id="Phobius"/>
    </source>
</evidence>
<dbReference type="InterPro" id="IPR042186">
    <property type="entry name" value="FimD_plug_dom"/>
</dbReference>
<dbReference type="InterPro" id="IPR043142">
    <property type="entry name" value="PapC-like_C_sf"/>
</dbReference>
<feature type="domain" description="PapC N-terminal" evidence="14">
    <location>
        <begin position="66"/>
        <end position="211"/>
    </location>
</feature>
<dbReference type="InterPro" id="IPR025885">
    <property type="entry name" value="PapC_N"/>
</dbReference>
<keyword evidence="12" id="KW-1133">Transmembrane helix</keyword>
<evidence type="ECO:0000259" key="14">
    <source>
        <dbReference type="Pfam" id="PF13954"/>
    </source>
</evidence>